<dbReference type="HOGENOM" id="CLU_175132_2_0_1"/>
<evidence type="ECO:0000313" key="4">
    <source>
        <dbReference type="Proteomes" id="UP000001514"/>
    </source>
</evidence>
<gene>
    <name evidence="3" type="ORF">SELMODRAFT_134985</name>
</gene>
<dbReference type="SUPFAM" id="SSF49503">
    <property type="entry name" value="Cupredoxins"/>
    <property type="match status" value="1"/>
</dbReference>
<dbReference type="EMBL" id="GL377695">
    <property type="protein sequence ID" value="EFJ06718.1"/>
    <property type="molecule type" value="Genomic_DNA"/>
</dbReference>
<dbReference type="Pfam" id="PF07732">
    <property type="entry name" value="Cu-oxidase_3"/>
    <property type="match status" value="1"/>
</dbReference>
<evidence type="ECO:0000259" key="2">
    <source>
        <dbReference type="Pfam" id="PF07732"/>
    </source>
</evidence>
<protein>
    <recommendedName>
        <fullName evidence="2">Plastocyanin-like domain-containing protein</fullName>
    </recommendedName>
</protein>
<dbReference type="Gramene" id="EFJ06718">
    <property type="protein sequence ID" value="EFJ06718"/>
    <property type="gene ID" value="SELMODRAFT_134985"/>
</dbReference>
<dbReference type="InParanoid" id="D8T9B2"/>
<feature type="non-terminal residue" evidence="3">
    <location>
        <position position="1"/>
    </location>
</feature>
<name>D8T9B2_SELML</name>
<dbReference type="Gene3D" id="2.60.40.420">
    <property type="entry name" value="Cupredoxins - blue copper proteins"/>
    <property type="match status" value="1"/>
</dbReference>
<dbReference type="InterPro" id="IPR008972">
    <property type="entry name" value="Cupredoxin"/>
</dbReference>
<evidence type="ECO:0000313" key="3">
    <source>
        <dbReference type="EMBL" id="EFJ06718.1"/>
    </source>
</evidence>
<dbReference type="KEGG" id="smo:SELMODRAFT_134985"/>
<dbReference type="InterPro" id="IPR011707">
    <property type="entry name" value="Cu-oxidase-like_N"/>
</dbReference>
<feature type="domain" description="Plastocyanin-like" evidence="2">
    <location>
        <begin position="23"/>
        <end position="66"/>
    </location>
</feature>
<dbReference type="AlphaFoldDB" id="D8T9B2"/>
<sequence length="66" mass="7305">VSLLKYASKAHRIATTQVVSLMVRRLGRTKNIITVNGKLPGPTIYANVGDRLLITETNTGKMSIHW</sequence>
<organism evidence="4">
    <name type="scientific">Selaginella moellendorffii</name>
    <name type="common">Spikemoss</name>
    <dbReference type="NCBI Taxonomy" id="88036"/>
    <lineage>
        <taxon>Eukaryota</taxon>
        <taxon>Viridiplantae</taxon>
        <taxon>Streptophyta</taxon>
        <taxon>Embryophyta</taxon>
        <taxon>Tracheophyta</taxon>
        <taxon>Lycopodiopsida</taxon>
        <taxon>Selaginellales</taxon>
        <taxon>Selaginellaceae</taxon>
        <taxon>Selaginella</taxon>
    </lineage>
</organism>
<dbReference type="GO" id="GO:0005507">
    <property type="term" value="F:copper ion binding"/>
    <property type="evidence" value="ECO:0007669"/>
    <property type="project" value="InterPro"/>
</dbReference>
<comment type="similarity">
    <text evidence="1">Belongs to the multicopper oxidase family.</text>
</comment>
<proteinExistence type="inferred from homology"/>
<evidence type="ECO:0000256" key="1">
    <source>
        <dbReference type="ARBA" id="ARBA00010609"/>
    </source>
</evidence>
<keyword evidence="4" id="KW-1185">Reference proteome</keyword>
<dbReference type="Proteomes" id="UP000001514">
    <property type="component" value="Unassembled WGS sequence"/>
</dbReference>
<reference evidence="3 4" key="1">
    <citation type="journal article" date="2011" name="Science">
        <title>The Selaginella genome identifies genetic changes associated with the evolution of vascular plants.</title>
        <authorList>
            <person name="Banks J.A."/>
            <person name="Nishiyama T."/>
            <person name="Hasebe M."/>
            <person name="Bowman J.L."/>
            <person name="Gribskov M."/>
            <person name="dePamphilis C."/>
            <person name="Albert V.A."/>
            <person name="Aono N."/>
            <person name="Aoyama T."/>
            <person name="Ambrose B.A."/>
            <person name="Ashton N.W."/>
            <person name="Axtell M.J."/>
            <person name="Barker E."/>
            <person name="Barker M.S."/>
            <person name="Bennetzen J.L."/>
            <person name="Bonawitz N.D."/>
            <person name="Chapple C."/>
            <person name="Cheng C."/>
            <person name="Correa L.G."/>
            <person name="Dacre M."/>
            <person name="DeBarry J."/>
            <person name="Dreyer I."/>
            <person name="Elias M."/>
            <person name="Engstrom E.M."/>
            <person name="Estelle M."/>
            <person name="Feng L."/>
            <person name="Finet C."/>
            <person name="Floyd S.K."/>
            <person name="Frommer W.B."/>
            <person name="Fujita T."/>
            <person name="Gramzow L."/>
            <person name="Gutensohn M."/>
            <person name="Harholt J."/>
            <person name="Hattori M."/>
            <person name="Heyl A."/>
            <person name="Hirai T."/>
            <person name="Hiwatashi Y."/>
            <person name="Ishikawa M."/>
            <person name="Iwata M."/>
            <person name="Karol K.G."/>
            <person name="Koehler B."/>
            <person name="Kolukisaoglu U."/>
            <person name="Kubo M."/>
            <person name="Kurata T."/>
            <person name="Lalonde S."/>
            <person name="Li K."/>
            <person name="Li Y."/>
            <person name="Litt A."/>
            <person name="Lyons E."/>
            <person name="Manning G."/>
            <person name="Maruyama T."/>
            <person name="Michael T.P."/>
            <person name="Mikami K."/>
            <person name="Miyazaki S."/>
            <person name="Morinaga S."/>
            <person name="Murata T."/>
            <person name="Mueller-Roeber B."/>
            <person name="Nelson D.R."/>
            <person name="Obara M."/>
            <person name="Oguri Y."/>
            <person name="Olmstead R.G."/>
            <person name="Onodera N."/>
            <person name="Petersen B.L."/>
            <person name="Pils B."/>
            <person name="Prigge M."/>
            <person name="Rensing S.A."/>
            <person name="Riano-Pachon D.M."/>
            <person name="Roberts A.W."/>
            <person name="Sato Y."/>
            <person name="Scheller H.V."/>
            <person name="Schulz B."/>
            <person name="Schulz C."/>
            <person name="Shakirov E.V."/>
            <person name="Shibagaki N."/>
            <person name="Shinohara N."/>
            <person name="Shippen D.E."/>
            <person name="Soerensen I."/>
            <person name="Sotooka R."/>
            <person name="Sugimoto N."/>
            <person name="Sugita M."/>
            <person name="Sumikawa N."/>
            <person name="Tanurdzic M."/>
            <person name="Theissen G."/>
            <person name="Ulvskov P."/>
            <person name="Wakazuki S."/>
            <person name="Weng J.K."/>
            <person name="Willats W.W."/>
            <person name="Wipf D."/>
            <person name="Wolf P.G."/>
            <person name="Yang L."/>
            <person name="Zimmer A.D."/>
            <person name="Zhu Q."/>
            <person name="Mitros T."/>
            <person name="Hellsten U."/>
            <person name="Loque D."/>
            <person name="Otillar R."/>
            <person name="Salamov A."/>
            <person name="Schmutz J."/>
            <person name="Shapiro H."/>
            <person name="Lindquist E."/>
            <person name="Lucas S."/>
            <person name="Rokhsar D."/>
            <person name="Grigoriev I.V."/>
        </authorList>
    </citation>
    <scope>NUCLEOTIDE SEQUENCE [LARGE SCALE GENOMIC DNA]</scope>
</reference>
<accession>D8T9B2</accession>